<evidence type="ECO:0000313" key="4">
    <source>
        <dbReference type="EMBL" id="SFU01010.1"/>
    </source>
</evidence>
<dbReference type="eggNOG" id="COG0456">
    <property type="taxonomic scope" value="Bacteria"/>
</dbReference>
<dbReference type="Gene3D" id="3.40.630.30">
    <property type="match status" value="1"/>
</dbReference>
<protein>
    <submittedName>
        <fullName evidence="4">Ribosomal-protein-alanine N-acetyltransferase</fullName>
    </submittedName>
</protein>
<proteinExistence type="predicted"/>
<dbReference type="OrthoDB" id="9804026at2"/>
<dbReference type="InterPro" id="IPR000182">
    <property type="entry name" value="GNAT_dom"/>
</dbReference>
<dbReference type="STRING" id="999627.SAMN05216236_11835"/>
<gene>
    <name evidence="4" type="ORF">SAMN05216236_11835</name>
</gene>
<feature type="domain" description="N-acetyltransferase" evidence="3">
    <location>
        <begin position="1"/>
        <end position="137"/>
    </location>
</feature>
<evidence type="ECO:0000259" key="3">
    <source>
        <dbReference type="PROSITE" id="PS51186"/>
    </source>
</evidence>
<keyword evidence="2" id="KW-0012">Acyltransferase</keyword>
<dbReference type="InterPro" id="IPR050832">
    <property type="entry name" value="Bact_Acetyltransf"/>
</dbReference>
<dbReference type="AlphaFoldDB" id="A0A1I7CNI7"/>
<dbReference type="SUPFAM" id="SSF55729">
    <property type="entry name" value="Acyl-CoA N-acyltransferases (Nat)"/>
    <property type="match status" value="1"/>
</dbReference>
<dbReference type="EMBL" id="FPAW01000018">
    <property type="protein sequence ID" value="SFU01010.1"/>
    <property type="molecule type" value="Genomic_DNA"/>
</dbReference>
<dbReference type="InterPro" id="IPR016181">
    <property type="entry name" value="Acyl_CoA_acyltransferase"/>
</dbReference>
<dbReference type="Proteomes" id="UP000182466">
    <property type="component" value="Unassembled WGS sequence"/>
</dbReference>
<accession>A0A1I7CNI7</accession>
<sequence>MTPQDLATTHAAAFRTARPWSAEEFATLLDNRFCHVFGDSRCFALIRVIADEAELLTIATLPDAQRQGLARACMERWQSAAVKLGATRAFLDVAADNRAARSLYAACGYDRCGQRVGYYARETGDPVDAILMARALP</sequence>
<keyword evidence="5" id="KW-1185">Reference proteome</keyword>
<reference evidence="4 5" key="1">
    <citation type="submission" date="2016-10" db="EMBL/GenBank/DDBJ databases">
        <authorList>
            <person name="de Groot N.N."/>
        </authorList>
    </citation>
    <scope>NUCLEOTIDE SEQUENCE [LARGE SCALE GENOMIC DNA]</scope>
    <source>
        <strain evidence="4 5">CGMCC 1.10959</strain>
    </source>
</reference>
<evidence type="ECO:0000256" key="1">
    <source>
        <dbReference type="ARBA" id="ARBA00022679"/>
    </source>
</evidence>
<dbReference type="Pfam" id="PF00583">
    <property type="entry name" value="Acetyltransf_1"/>
    <property type="match status" value="1"/>
</dbReference>
<name>A0A1I7CNI7_9RHOB</name>
<dbReference type="GO" id="GO:0016747">
    <property type="term" value="F:acyltransferase activity, transferring groups other than amino-acyl groups"/>
    <property type="evidence" value="ECO:0007669"/>
    <property type="project" value="InterPro"/>
</dbReference>
<dbReference type="PROSITE" id="PS51186">
    <property type="entry name" value="GNAT"/>
    <property type="match status" value="1"/>
</dbReference>
<organism evidence="4 5">
    <name type="scientific">Sedimentitalea nanhaiensis</name>
    <dbReference type="NCBI Taxonomy" id="999627"/>
    <lineage>
        <taxon>Bacteria</taxon>
        <taxon>Pseudomonadati</taxon>
        <taxon>Pseudomonadota</taxon>
        <taxon>Alphaproteobacteria</taxon>
        <taxon>Rhodobacterales</taxon>
        <taxon>Paracoccaceae</taxon>
        <taxon>Sedimentitalea</taxon>
    </lineage>
</organism>
<evidence type="ECO:0000256" key="2">
    <source>
        <dbReference type="ARBA" id="ARBA00023315"/>
    </source>
</evidence>
<dbReference type="PANTHER" id="PTHR43877:SF2">
    <property type="entry name" value="AMINOALKYLPHOSPHONATE N-ACETYLTRANSFERASE-RELATED"/>
    <property type="match status" value="1"/>
</dbReference>
<keyword evidence="1 4" id="KW-0808">Transferase</keyword>
<dbReference type="CDD" id="cd04301">
    <property type="entry name" value="NAT_SF"/>
    <property type="match status" value="1"/>
</dbReference>
<evidence type="ECO:0000313" key="5">
    <source>
        <dbReference type="Proteomes" id="UP000182466"/>
    </source>
</evidence>
<dbReference type="PANTHER" id="PTHR43877">
    <property type="entry name" value="AMINOALKYLPHOSPHONATE N-ACETYLTRANSFERASE-RELATED-RELATED"/>
    <property type="match status" value="1"/>
</dbReference>
<dbReference type="RefSeq" id="WP_027263335.1">
    <property type="nucleotide sequence ID" value="NZ_FPAW01000018.1"/>
</dbReference>